<accession>A0A382KM03</accession>
<evidence type="ECO:0000259" key="1">
    <source>
        <dbReference type="PROSITE" id="PS50222"/>
    </source>
</evidence>
<name>A0A382KM03_9ZZZZ</name>
<dbReference type="GO" id="GO:0000272">
    <property type="term" value="P:polysaccharide catabolic process"/>
    <property type="evidence" value="ECO:0007669"/>
    <property type="project" value="InterPro"/>
</dbReference>
<dbReference type="PROSITE" id="PS00018">
    <property type="entry name" value="EF_HAND_1"/>
    <property type="match status" value="1"/>
</dbReference>
<gene>
    <name evidence="2" type="ORF">METZ01_LOCUS277206</name>
</gene>
<feature type="domain" description="EF-hand" evidence="1">
    <location>
        <begin position="329"/>
        <end position="364"/>
    </location>
</feature>
<dbReference type="Gene3D" id="1.10.1330.10">
    <property type="entry name" value="Dockerin domain"/>
    <property type="match status" value="1"/>
</dbReference>
<dbReference type="InterPro" id="IPR036439">
    <property type="entry name" value="Dockerin_dom_sf"/>
</dbReference>
<feature type="non-terminal residue" evidence="2">
    <location>
        <position position="417"/>
    </location>
</feature>
<organism evidence="2">
    <name type="scientific">marine metagenome</name>
    <dbReference type="NCBI Taxonomy" id="408172"/>
    <lineage>
        <taxon>unclassified sequences</taxon>
        <taxon>metagenomes</taxon>
        <taxon>ecological metagenomes</taxon>
    </lineage>
</organism>
<dbReference type="GO" id="GO:0005509">
    <property type="term" value="F:calcium ion binding"/>
    <property type="evidence" value="ECO:0007669"/>
    <property type="project" value="InterPro"/>
</dbReference>
<dbReference type="InterPro" id="IPR018247">
    <property type="entry name" value="EF_Hand_1_Ca_BS"/>
</dbReference>
<dbReference type="PROSITE" id="PS50222">
    <property type="entry name" value="EF_HAND_2"/>
    <property type="match status" value="1"/>
</dbReference>
<dbReference type="InterPro" id="IPR002048">
    <property type="entry name" value="EF_hand_dom"/>
</dbReference>
<proteinExistence type="predicted"/>
<evidence type="ECO:0000313" key="2">
    <source>
        <dbReference type="EMBL" id="SVC24352.1"/>
    </source>
</evidence>
<dbReference type="EMBL" id="UINC01080941">
    <property type="protein sequence ID" value="SVC24352.1"/>
    <property type="molecule type" value="Genomic_DNA"/>
</dbReference>
<protein>
    <recommendedName>
        <fullName evidence="1">EF-hand domain-containing protein</fullName>
    </recommendedName>
</protein>
<sequence>DFADLVEGKATCNNDACLNDGTLGQQNDVDDDCYCTLNTNCYDHCEICKFEDSTTTLGTIDSTVCTAGTYPHPESCLDRIILAVVGSTIVYDTLAMMDCIGTCSNFQMDDIDYPYGAMMIDRWIDTDGDGLGGAALDAEKACSIDSGYSDNDNDINDNIYCKENILDCADTCMGSAYEDCGGVCDADSTNDDTFRLFYFDDDGDGLGGSNSIFACSADESVNIDDDTVLLNELFESNTDVSDDIYCTSNEIDECGFCDGYDLIDDQGNCVFIVFPGDVDNDGSVKLTDIDYIINYWGQDIKARKTTKDISGQKIKSTYTFSPAQYHLLSDINGKDRCLLRADTNGDGKISMQDINAVLLNLNSSHPYPDEVGFCSESSISRESNYSLYLEIYNSLPPGELKNSIAREYGFDIIPYEF</sequence>
<reference evidence="2" key="1">
    <citation type="submission" date="2018-05" db="EMBL/GenBank/DDBJ databases">
        <authorList>
            <person name="Lanie J.A."/>
            <person name="Ng W.-L."/>
            <person name="Kazmierczak K.M."/>
            <person name="Andrzejewski T.M."/>
            <person name="Davidsen T.M."/>
            <person name="Wayne K.J."/>
            <person name="Tettelin H."/>
            <person name="Glass J.I."/>
            <person name="Rusch D."/>
            <person name="Podicherti R."/>
            <person name="Tsui H.-C.T."/>
            <person name="Winkler M.E."/>
        </authorList>
    </citation>
    <scope>NUCLEOTIDE SEQUENCE</scope>
</reference>
<feature type="non-terminal residue" evidence="2">
    <location>
        <position position="1"/>
    </location>
</feature>
<dbReference type="AlphaFoldDB" id="A0A382KM03"/>